<dbReference type="InterPro" id="IPR033305">
    <property type="entry name" value="Hydin-like"/>
</dbReference>
<evidence type="ECO:0000313" key="2">
    <source>
        <dbReference type="Proteomes" id="UP000583613"/>
    </source>
</evidence>
<comment type="caution">
    <text evidence="1">The sequence shown here is derived from an EMBL/GenBank/DDBJ whole genome shotgun (WGS) entry which is preliminary data.</text>
</comment>
<dbReference type="AlphaFoldDB" id="A0A7K8Y5T0"/>
<dbReference type="GO" id="GO:0005930">
    <property type="term" value="C:axoneme"/>
    <property type="evidence" value="ECO:0007669"/>
    <property type="project" value="TreeGrafter"/>
</dbReference>
<accession>A0A7K8Y5T0</accession>
<reference evidence="1 2" key="1">
    <citation type="submission" date="2019-09" db="EMBL/GenBank/DDBJ databases">
        <title>Bird 10,000 Genomes (B10K) Project - Family phase.</title>
        <authorList>
            <person name="Zhang G."/>
        </authorList>
    </citation>
    <scope>NUCLEOTIDE SEQUENCE [LARGE SCALE GENOMIC DNA]</scope>
    <source>
        <strain evidence="1">B10K-DU-001-04</strain>
        <tissue evidence="1">Muscle</tissue>
    </source>
</reference>
<dbReference type="PANTHER" id="PTHR23053">
    <property type="entry name" value="DLEC1 DELETED IN LUNG AND ESOPHAGEAL CANCER 1"/>
    <property type="match status" value="1"/>
</dbReference>
<sequence length="96" mass="10533">LLGQVVGWGQQQMSPGISLGCLVLAQVAGGPTFRILLRAKGVVPPLCLSRDRLDFSSVQCGQCQEETTRLYNQLQVPCHWFISRAEPAQQVKHSPC</sequence>
<feature type="non-terminal residue" evidence="1">
    <location>
        <position position="1"/>
    </location>
</feature>
<dbReference type="GO" id="GO:0003341">
    <property type="term" value="P:cilium movement"/>
    <property type="evidence" value="ECO:0007669"/>
    <property type="project" value="TreeGrafter"/>
</dbReference>
<proteinExistence type="predicted"/>
<dbReference type="OrthoDB" id="442692at2759"/>
<keyword evidence="2" id="KW-1185">Reference proteome</keyword>
<dbReference type="Gene3D" id="2.60.40.10">
    <property type="entry name" value="Immunoglobulins"/>
    <property type="match status" value="1"/>
</dbReference>
<dbReference type="Proteomes" id="UP000583613">
    <property type="component" value="Unassembled WGS sequence"/>
</dbReference>
<dbReference type="GO" id="GO:1904158">
    <property type="term" value="P:axonemal central apparatus assembly"/>
    <property type="evidence" value="ECO:0007669"/>
    <property type="project" value="TreeGrafter"/>
</dbReference>
<gene>
    <name evidence="1" type="primary">Hydin_2</name>
    <name evidence="1" type="ORF">EUBBOU_R15074</name>
</gene>
<protein>
    <submittedName>
        <fullName evidence="1">HYDIN protein</fullName>
    </submittedName>
</protein>
<name>A0A7K8Y5T0_9PICI</name>
<evidence type="ECO:0000313" key="1">
    <source>
        <dbReference type="EMBL" id="NXF98677.1"/>
    </source>
</evidence>
<dbReference type="EMBL" id="VWZE01043928">
    <property type="protein sequence ID" value="NXF98677.1"/>
    <property type="molecule type" value="Genomic_DNA"/>
</dbReference>
<dbReference type="PANTHER" id="PTHR23053:SF0">
    <property type="entry name" value="HYDROCEPHALUS-INDUCING PROTEIN HOMOLOG"/>
    <property type="match status" value="1"/>
</dbReference>
<dbReference type="InterPro" id="IPR013783">
    <property type="entry name" value="Ig-like_fold"/>
</dbReference>
<organism evidence="1 2">
    <name type="scientific">Eubucco bourcierii</name>
    <name type="common">red-headed barbet</name>
    <dbReference type="NCBI Taxonomy" id="91767"/>
    <lineage>
        <taxon>Eukaryota</taxon>
        <taxon>Metazoa</taxon>
        <taxon>Chordata</taxon>
        <taxon>Craniata</taxon>
        <taxon>Vertebrata</taxon>
        <taxon>Euteleostomi</taxon>
        <taxon>Archelosauria</taxon>
        <taxon>Archosauria</taxon>
        <taxon>Dinosauria</taxon>
        <taxon>Saurischia</taxon>
        <taxon>Theropoda</taxon>
        <taxon>Coelurosauria</taxon>
        <taxon>Aves</taxon>
        <taxon>Neognathae</taxon>
        <taxon>Neoaves</taxon>
        <taxon>Telluraves</taxon>
        <taxon>Coraciimorphae</taxon>
        <taxon>Piciformes</taxon>
        <taxon>Ramphastidae</taxon>
        <taxon>Eubucco</taxon>
    </lineage>
</organism>
<feature type="non-terminal residue" evidence="1">
    <location>
        <position position="96"/>
    </location>
</feature>